<accession>A0A413FAE6</accession>
<evidence type="ECO:0000313" key="1">
    <source>
        <dbReference type="EMBL" id="RGX25723.1"/>
    </source>
</evidence>
<comment type="caution">
    <text evidence="1">The sequence shown here is derived from an EMBL/GenBank/DDBJ whole genome shotgun (WGS) entry which is preliminary data.</text>
</comment>
<dbReference type="AlphaFoldDB" id="A0A413FAE6"/>
<dbReference type="Proteomes" id="UP000283880">
    <property type="component" value="Unassembled WGS sequence"/>
</dbReference>
<dbReference type="OrthoDB" id="2496946at2"/>
<organism evidence="1 2">
    <name type="scientific">Enterocloster asparagiformis</name>
    <dbReference type="NCBI Taxonomy" id="333367"/>
    <lineage>
        <taxon>Bacteria</taxon>
        <taxon>Bacillati</taxon>
        <taxon>Bacillota</taxon>
        <taxon>Clostridia</taxon>
        <taxon>Lachnospirales</taxon>
        <taxon>Lachnospiraceae</taxon>
        <taxon>Enterocloster</taxon>
    </lineage>
</organism>
<proteinExistence type="predicted"/>
<evidence type="ECO:0000313" key="2">
    <source>
        <dbReference type="Proteomes" id="UP000283880"/>
    </source>
</evidence>
<dbReference type="InterPro" id="IPR021459">
    <property type="entry name" value="GH101-related"/>
</dbReference>
<sequence length="863" mass="98050">MSGRMGRGRISGFHVWKTDMRFLLECNGPLAQPAGDGWNLVGVLSQECHMGRVYWAASVWRRPDVFADAVRRSCRRKRSEREEMVMRLRKWIIMGACLLGACALANVGCGARGTAPAEDRSQGGAEGALGLEFDYEVNPADFSLTLYVDGQSLPAAGASDERRTEQVKTEEDGVSWRYPEEKIRVAVKTEEDYLSVQIGAETEEDQAFRWPEISAGLYYIPLGEGKRVVSNQAEWKMFLDGQELAVNEALSMPFWASVYGDYAVLFIMENPYRTSLNFSAGPEVSFGVEHRYPAISPNRTNRYRIYVTENDPVAVAKVYRRYVRETGEFVTLEEKAGDNPAVQNLFGAPHIYLHGDLAVTPEDINWPGFRQAMDTPAMRHIMSFLDQSEMGAEAKTVFAELGKQDYVAEYQKYAICSYLTEVIKRGDFYAPEVFPERNDEMRAVLDGQGEQSPYRQIRLNQNALAVNMPDVFHPADTWLEKETTRLLEEMEEAGIEQAWIGLNSWEQAYVKPELARQAEKQGYLLGAYDSYHSIHEPGKEQWITAKFSDSSLYDDAVVVDADGEPVKGFKNVGRKLNPTLSLPAVKRRMGEIMGTGLPFSSWFVDCDAFGEIYDDYSPEHITTQEQDLAARMERLAYIRDTYGLVVGSEGGNDFAASTVAFAHGIELKSFSWMDEDMNQNRDSEYYMGRYYNSKGGVPEHFSRRVPVKEPYRTVFMDPRYDMPLFKLVYNDSVITSYHWDWSTFKVKGATGDRMVREVLYNVPPLYHLDRAEWNRYGEDIARHHKVWSKFSKRAVTREMTEFAYLSGDGAVQMTGYGEDLKAVANFGDETWQYGDKKIPGHSVLIQGEGIELVYTPEVGEENW</sequence>
<protein>
    <submittedName>
        <fullName evidence="1">Molecular chaperone GroEL</fullName>
    </submittedName>
</protein>
<name>A0A413FAE6_9FIRM</name>
<gene>
    <name evidence="1" type="ORF">DWV29_20845</name>
</gene>
<dbReference type="EMBL" id="QSBM01000018">
    <property type="protein sequence ID" value="RGX25723.1"/>
    <property type="molecule type" value="Genomic_DNA"/>
</dbReference>
<dbReference type="Pfam" id="PF11308">
    <property type="entry name" value="Glyco_hydro_129"/>
    <property type="match status" value="1"/>
</dbReference>
<reference evidence="1 2" key="1">
    <citation type="submission" date="2018-08" db="EMBL/GenBank/DDBJ databases">
        <title>A genome reference for cultivated species of the human gut microbiota.</title>
        <authorList>
            <person name="Zou Y."/>
            <person name="Xue W."/>
            <person name="Luo G."/>
        </authorList>
    </citation>
    <scope>NUCLEOTIDE SEQUENCE [LARGE SCALE GENOMIC DNA]</scope>
    <source>
        <strain evidence="1 2">AF04-15</strain>
    </source>
</reference>